<keyword evidence="3" id="KW-0804">Transcription</keyword>
<dbReference type="PANTHER" id="PTHR43132:SF6">
    <property type="entry name" value="HTH-TYPE TRANSCRIPTIONAL REPRESSOR CZRA"/>
    <property type="match status" value="1"/>
</dbReference>
<dbReference type="PANTHER" id="PTHR43132">
    <property type="entry name" value="ARSENICAL RESISTANCE OPERON REPRESSOR ARSR-RELATED"/>
    <property type="match status" value="1"/>
</dbReference>
<evidence type="ECO:0000259" key="4">
    <source>
        <dbReference type="PROSITE" id="PS50987"/>
    </source>
</evidence>
<dbReference type="SMART" id="SM00418">
    <property type="entry name" value="HTH_ARSR"/>
    <property type="match status" value="1"/>
</dbReference>
<evidence type="ECO:0000256" key="3">
    <source>
        <dbReference type="ARBA" id="ARBA00023163"/>
    </source>
</evidence>
<keyword evidence="2 5" id="KW-0238">DNA-binding</keyword>
<dbReference type="InterPro" id="IPR001845">
    <property type="entry name" value="HTH_ArsR_DNA-bd_dom"/>
</dbReference>
<dbReference type="InterPro" id="IPR011991">
    <property type="entry name" value="ArsR-like_HTH"/>
</dbReference>
<evidence type="ECO:0000313" key="5">
    <source>
        <dbReference type="EMBL" id="SDQ88848.1"/>
    </source>
</evidence>
<dbReference type="GO" id="GO:0003700">
    <property type="term" value="F:DNA-binding transcription factor activity"/>
    <property type="evidence" value="ECO:0007669"/>
    <property type="project" value="InterPro"/>
</dbReference>
<name>A0A1H1EJZ1_9ACTN</name>
<dbReference type="EMBL" id="FNLF01000002">
    <property type="protein sequence ID" value="SDQ88848.1"/>
    <property type="molecule type" value="Genomic_DNA"/>
</dbReference>
<dbReference type="SUPFAM" id="SSF46785">
    <property type="entry name" value="Winged helix' DNA-binding domain"/>
    <property type="match status" value="1"/>
</dbReference>
<dbReference type="STRING" id="47312.SAMN04489765_2233"/>
<organism evidence="5 6">
    <name type="scientific">Tsukamurella pulmonis</name>
    <dbReference type="NCBI Taxonomy" id="47312"/>
    <lineage>
        <taxon>Bacteria</taxon>
        <taxon>Bacillati</taxon>
        <taxon>Actinomycetota</taxon>
        <taxon>Actinomycetes</taxon>
        <taxon>Mycobacteriales</taxon>
        <taxon>Tsukamurellaceae</taxon>
        <taxon>Tsukamurella</taxon>
    </lineage>
</organism>
<dbReference type="RefSeq" id="WP_068565461.1">
    <property type="nucleotide sequence ID" value="NZ_FNLF01000002.1"/>
</dbReference>
<dbReference type="OrthoDB" id="9810923at2"/>
<evidence type="ECO:0000313" key="6">
    <source>
        <dbReference type="Proteomes" id="UP000183053"/>
    </source>
</evidence>
<sequence>MTEVDVEDPSEWAARFALLGDETRLRLLTAMHARPGLGVGELAARAGIGENAASQALRVLRHAGWVSAERDGRVVRYFLRNDAIVHRILHDILGAHHAATPDEPLG</sequence>
<dbReference type="InterPro" id="IPR036390">
    <property type="entry name" value="WH_DNA-bd_sf"/>
</dbReference>
<keyword evidence="1" id="KW-0805">Transcription regulation</keyword>
<dbReference type="NCBIfam" id="NF033788">
    <property type="entry name" value="HTH_metalloreg"/>
    <property type="match status" value="1"/>
</dbReference>
<proteinExistence type="predicted"/>
<dbReference type="CDD" id="cd00090">
    <property type="entry name" value="HTH_ARSR"/>
    <property type="match status" value="1"/>
</dbReference>
<dbReference type="PRINTS" id="PR00778">
    <property type="entry name" value="HTHARSR"/>
</dbReference>
<dbReference type="GO" id="GO:0003677">
    <property type="term" value="F:DNA binding"/>
    <property type="evidence" value="ECO:0007669"/>
    <property type="project" value="UniProtKB-KW"/>
</dbReference>
<dbReference type="Proteomes" id="UP000183053">
    <property type="component" value="Unassembled WGS sequence"/>
</dbReference>
<protein>
    <submittedName>
        <fullName evidence="5">DNA-binding transcriptional regulator, ArsR family</fullName>
    </submittedName>
</protein>
<evidence type="ECO:0000256" key="2">
    <source>
        <dbReference type="ARBA" id="ARBA00023125"/>
    </source>
</evidence>
<dbReference type="AlphaFoldDB" id="A0A1H1EJZ1"/>
<dbReference type="PROSITE" id="PS50987">
    <property type="entry name" value="HTH_ARSR_2"/>
    <property type="match status" value="1"/>
</dbReference>
<dbReference type="InterPro" id="IPR036388">
    <property type="entry name" value="WH-like_DNA-bd_sf"/>
</dbReference>
<accession>A0A1H1EJZ1</accession>
<keyword evidence="6" id="KW-1185">Reference proteome</keyword>
<dbReference type="Gene3D" id="1.10.10.10">
    <property type="entry name" value="Winged helix-like DNA-binding domain superfamily/Winged helix DNA-binding domain"/>
    <property type="match status" value="1"/>
</dbReference>
<feature type="domain" description="HTH arsR-type" evidence="4">
    <location>
        <begin position="4"/>
        <end position="99"/>
    </location>
</feature>
<reference evidence="6" key="1">
    <citation type="submission" date="2016-10" db="EMBL/GenBank/DDBJ databases">
        <authorList>
            <person name="Varghese N."/>
            <person name="Submissions S."/>
        </authorList>
    </citation>
    <scope>NUCLEOTIDE SEQUENCE [LARGE SCALE GENOMIC DNA]</scope>
    <source>
        <strain evidence="6">DSM 44142</strain>
    </source>
</reference>
<dbReference type="InterPro" id="IPR051011">
    <property type="entry name" value="Metal_resp_trans_reg"/>
</dbReference>
<gene>
    <name evidence="5" type="ORF">SAMN04489765_2233</name>
</gene>
<evidence type="ECO:0000256" key="1">
    <source>
        <dbReference type="ARBA" id="ARBA00023015"/>
    </source>
</evidence>
<dbReference type="Pfam" id="PF12840">
    <property type="entry name" value="HTH_20"/>
    <property type="match status" value="1"/>
</dbReference>